<dbReference type="InterPro" id="IPR016032">
    <property type="entry name" value="Sig_transdc_resp-reg_C-effctor"/>
</dbReference>
<evidence type="ECO:0000256" key="3">
    <source>
        <dbReference type="SAM" id="MobiDB-lite"/>
    </source>
</evidence>
<dbReference type="PRINTS" id="PR00038">
    <property type="entry name" value="HTHLUXR"/>
</dbReference>
<protein>
    <submittedName>
        <fullName evidence="5">LuxR C-terminal-related transcriptional regulator</fullName>
    </submittedName>
</protein>
<feature type="domain" description="HTH luxR-type" evidence="4">
    <location>
        <begin position="873"/>
        <end position="938"/>
    </location>
</feature>
<dbReference type="GO" id="GO:0003677">
    <property type="term" value="F:DNA binding"/>
    <property type="evidence" value="ECO:0007669"/>
    <property type="project" value="InterPro"/>
</dbReference>
<dbReference type="Pfam" id="PF13191">
    <property type="entry name" value="AAA_16"/>
    <property type="match status" value="1"/>
</dbReference>
<dbReference type="RefSeq" id="WP_263510343.1">
    <property type="nucleotide sequence ID" value="NZ_CP106982.1"/>
</dbReference>
<dbReference type="GO" id="GO:0004016">
    <property type="term" value="F:adenylate cyclase activity"/>
    <property type="evidence" value="ECO:0007669"/>
    <property type="project" value="TreeGrafter"/>
</dbReference>
<proteinExistence type="predicted"/>
<name>A0AA46SGE4_9NOCA</name>
<evidence type="ECO:0000313" key="5">
    <source>
        <dbReference type="EMBL" id="UYF96726.1"/>
    </source>
</evidence>
<dbReference type="GeneID" id="83621487"/>
<gene>
    <name evidence="5" type="ORF">OCS65_13680</name>
</gene>
<dbReference type="Gene3D" id="3.40.50.300">
    <property type="entry name" value="P-loop containing nucleotide triphosphate hydrolases"/>
    <property type="match status" value="1"/>
</dbReference>
<dbReference type="GO" id="GO:0005524">
    <property type="term" value="F:ATP binding"/>
    <property type="evidence" value="ECO:0007669"/>
    <property type="project" value="UniProtKB-KW"/>
</dbReference>
<dbReference type="SUPFAM" id="SSF46894">
    <property type="entry name" value="C-terminal effector domain of the bipartite response regulators"/>
    <property type="match status" value="1"/>
</dbReference>
<dbReference type="AlphaFoldDB" id="A0AA46SGE4"/>
<keyword evidence="2" id="KW-0067">ATP-binding</keyword>
<accession>A0AA46SGE4</accession>
<dbReference type="Pfam" id="PF00196">
    <property type="entry name" value="GerE"/>
    <property type="match status" value="1"/>
</dbReference>
<dbReference type="SUPFAM" id="SSF52540">
    <property type="entry name" value="P-loop containing nucleoside triphosphate hydrolases"/>
    <property type="match status" value="1"/>
</dbReference>
<dbReference type="InterPro" id="IPR011990">
    <property type="entry name" value="TPR-like_helical_dom_sf"/>
</dbReference>
<dbReference type="SMART" id="SM00421">
    <property type="entry name" value="HTH_LUXR"/>
    <property type="match status" value="1"/>
</dbReference>
<evidence type="ECO:0000259" key="4">
    <source>
        <dbReference type="PROSITE" id="PS50043"/>
    </source>
</evidence>
<dbReference type="PANTHER" id="PTHR16305:SF35">
    <property type="entry name" value="TRANSCRIPTIONAL ACTIVATOR DOMAIN"/>
    <property type="match status" value="1"/>
</dbReference>
<reference evidence="5" key="1">
    <citation type="submission" date="2022-09" db="EMBL/GenBank/DDBJ databases">
        <title>The genome sequence of Rhodococcus aetherivorans N1.</title>
        <authorList>
            <person name="Jiang W."/>
        </authorList>
    </citation>
    <scope>NUCLEOTIDE SEQUENCE</scope>
    <source>
        <strain evidence="5">N1</strain>
    </source>
</reference>
<dbReference type="PANTHER" id="PTHR16305">
    <property type="entry name" value="TESTICULAR SOLUBLE ADENYLYL CYCLASE"/>
    <property type="match status" value="1"/>
</dbReference>
<dbReference type="InterPro" id="IPR036388">
    <property type="entry name" value="WH-like_DNA-bd_sf"/>
</dbReference>
<dbReference type="InterPro" id="IPR027417">
    <property type="entry name" value="P-loop_NTPase"/>
</dbReference>
<evidence type="ECO:0000313" key="6">
    <source>
        <dbReference type="Proteomes" id="UP001163947"/>
    </source>
</evidence>
<dbReference type="InterPro" id="IPR041664">
    <property type="entry name" value="AAA_16"/>
</dbReference>
<dbReference type="Proteomes" id="UP001163947">
    <property type="component" value="Chromosome"/>
</dbReference>
<dbReference type="GO" id="GO:0005737">
    <property type="term" value="C:cytoplasm"/>
    <property type="evidence" value="ECO:0007669"/>
    <property type="project" value="TreeGrafter"/>
</dbReference>
<dbReference type="Gene3D" id="1.10.10.10">
    <property type="entry name" value="Winged helix-like DNA-binding domain superfamily/Winged helix DNA-binding domain"/>
    <property type="match status" value="1"/>
</dbReference>
<dbReference type="GO" id="GO:0006355">
    <property type="term" value="P:regulation of DNA-templated transcription"/>
    <property type="evidence" value="ECO:0007669"/>
    <property type="project" value="InterPro"/>
</dbReference>
<dbReference type="InterPro" id="IPR000792">
    <property type="entry name" value="Tscrpt_reg_LuxR_C"/>
</dbReference>
<dbReference type="CDD" id="cd06170">
    <property type="entry name" value="LuxR_C_like"/>
    <property type="match status" value="1"/>
</dbReference>
<dbReference type="PROSITE" id="PS50043">
    <property type="entry name" value="HTH_LUXR_2"/>
    <property type="match status" value="1"/>
</dbReference>
<evidence type="ECO:0000256" key="1">
    <source>
        <dbReference type="ARBA" id="ARBA00022741"/>
    </source>
</evidence>
<feature type="compositionally biased region" description="Basic and acidic residues" evidence="3">
    <location>
        <begin position="1"/>
        <end position="14"/>
    </location>
</feature>
<dbReference type="Gene3D" id="1.25.40.10">
    <property type="entry name" value="Tetratricopeptide repeat domain"/>
    <property type="match status" value="1"/>
</dbReference>
<evidence type="ECO:0000256" key="2">
    <source>
        <dbReference type="ARBA" id="ARBA00022840"/>
    </source>
</evidence>
<organism evidence="5 6">
    <name type="scientific">Rhodococcus aetherivorans</name>
    <dbReference type="NCBI Taxonomy" id="191292"/>
    <lineage>
        <taxon>Bacteria</taxon>
        <taxon>Bacillati</taxon>
        <taxon>Actinomycetota</taxon>
        <taxon>Actinomycetes</taxon>
        <taxon>Mycobacteriales</taxon>
        <taxon>Nocardiaceae</taxon>
        <taxon>Rhodococcus</taxon>
    </lineage>
</organism>
<feature type="region of interest" description="Disordered" evidence="3">
    <location>
        <begin position="1"/>
        <end position="26"/>
    </location>
</feature>
<keyword evidence="1" id="KW-0547">Nucleotide-binding</keyword>
<dbReference type="EMBL" id="CP106982">
    <property type="protein sequence ID" value="UYF96726.1"/>
    <property type="molecule type" value="Genomic_DNA"/>
</dbReference>
<dbReference type="SUPFAM" id="SSF48452">
    <property type="entry name" value="TPR-like"/>
    <property type="match status" value="1"/>
</dbReference>
<dbReference type="PROSITE" id="PS00622">
    <property type="entry name" value="HTH_LUXR_1"/>
    <property type="match status" value="1"/>
</dbReference>
<sequence length="942" mass="99714">MHESTMVRHNRVFDDASSGTPNDSNVLFGRRPECARIDQLLAEPLTGASAALVITGDPGIGKTSLLRYARDGARTLKVLSVSGVEAETMFPFAALGRLLTPVLDRLGSLPAVQADALRCALTLSAERPRDRFAVCAAAFQLLATTAERSPTLVLVDDAQWLDVSTAEALAFTARRLRAEGLVLLIATRDVGGFADIEQLNIGALDEDSAAELLTARFAAAPAEEVVRALTAELGGNPLALHEVSGTLTRAELTGTDPLRAPFSAENAASRIFGPRISALDRASLHALRITAVAAGDGLEVVLAALAAEPGDCAALESLENNGLVAVEVADVHFVHPLLRTAVLTNLTPGQLRALHRTVASVMTAPSQAERRAWHLAEAALGPDEAAARALEQAADHALRRSGYAGAALALERAAELSTDGPSKARRFCAAANAAHSAGQLDTALRLLRKSEEYTVDPVLHADIADMRGRIELHTGRASVARMVWQAGAVAVSEVDPARAASLRATAAIGALAAGDPAGACALAREAAHSASPADGNTQLLSKTVIGNALTLMGQESDGMRWMREAAASTRKPAAGEPDLEWVLVGALSGVTWYGEEIDPRGFLDPLLHQLRRSGALGHLPLALHVAALADSRRGRLQSGRSAAAEAAELAAGIGDVFTLCPALGCLALLEAQVGDEQSCRAHAAESLRQREVTRLGVMHHVALEGLGLLELSLNRPDRAIPYLEEVNRGPEPDVRDPMVVRVSSLDLIEAYVRVGADISATMRDQLGGFAGLTLPPALSALIWRAMALVAGDGDYDEFFSRALAFHARCPSPFDAARTRLCYGERLRRAGRRRDAREHLRCSLDGFERIGARLWAARTATELTAAGQPAKARSGSVADALTAQELEVAQLAANGGTNREIATQLFLSVKTIEMHLGRVYRKVGVRSRTQLANSFRDSVKDCV</sequence>